<evidence type="ECO:0000256" key="1">
    <source>
        <dbReference type="ARBA" id="ARBA00000085"/>
    </source>
</evidence>
<evidence type="ECO:0000256" key="2">
    <source>
        <dbReference type="ARBA" id="ARBA00004651"/>
    </source>
</evidence>
<dbReference type="SMART" id="SM00304">
    <property type="entry name" value="HAMP"/>
    <property type="match status" value="2"/>
</dbReference>
<evidence type="ECO:0000259" key="12">
    <source>
        <dbReference type="PROSITE" id="PS50885"/>
    </source>
</evidence>
<evidence type="ECO:0000256" key="8">
    <source>
        <dbReference type="ARBA" id="ARBA00022777"/>
    </source>
</evidence>
<sequence>MARPFAPRFAVYVAIVFMLLGVMQLAASLVFYQSIDRQTLSEDHARRVAEMLVVSDRIHALDPQLTAPTMSTRHLAAAVADAPSVTGPETTETLKAIARRIVEWEPSLGGRALHLAVRRVNHGKRDLVGSIRLGDGHWLNFRSRDMNAMWPVALRATVLTLATSLACLGIGLAALHILTRPLRRMSDAADAIGQGRQVTIHEGGSPDLRKLAHSMNVMQERIARLLQDQARSFEAISHDLRTPLSRQKVAAELIDDPELGEVILASVDEMEALLASLQRFLRAQHLAAEPEELELGELVREVLATYGERARISAQGPAWVRTFREPLSLALQALVENAIQFGTEARISIRHVDGHWCIEVADSGPGIPSCYFEAILDPFFRIDAARARDTKGFGLGIPTAHRLMMRFDGRLSFDTSPQGGLIARLRVPEPADGHPRPALT</sequence>
<dbReference type="InterPro" id="IPR003661">
    <property type="entry name" value="HisK_dim/P_dom"/>
</dbReference>
<dbReference type="AlphaFoldDB" id="A0A7X4GI73"/>
<dbReference type="InterPro" id="IPR036890">
    <property type="entry name" value="HATPase_C_sf"/>
</dbReference>
<dbReference type="InterPro" id="IPR004358">
    <property type="entry name" value="Sig_transdc_His_kin-like_C"/>
</dbReference>
<keyword evidence="7" id="KW-0547">Nucleotide-binding</keyword>
<dbReference type="InterPro" id="IPR005467">
    <property type="entry name" value="His_kinase_dom"/>
</dbReference>
<evidence type="ECO:0000256" key="7">
    <source>
        <dbReference type="ARBA" id="ARBA00022741"/>
    </source>
</evidence>
<evidence type="ECO:0000256" key="9">
    <source>
        <dbReference type="ARBA" id="ARBA00022840"/>
    </source>
</evidence>
<accession>A0A7X4GI73</accession>
<keyword evidence="6" id="KW-0808">Transferase</keyword>
<keyword evidence="10" id="KW-0472">Membrane</keyword>
<dbReference type="SMART" id="SM00388">
    <property type="entry name" value="HisKA"/>
    <property type="match status" value="1"/>
</dbReference>
<dbReference type="EC" id="2.7.13.3" evidence="3"/>
<dbReference type="Pfam" id="PF00512">
    <property type="entry name" value="HisKA"/>
    <property type="match status" value="1"/>
</dbReference>
<feature type="domain" description="HAMP" evidence="12">
    <location>
        <begin position="176"/>
        <end position="227"/>
    </location>
</feature>
<dbReference type="Gene3D" id="3.30.565.10">
    <property type="entry name" value="Histidine kinase-like ATPase, C-terminal domain"/>
    <property type="match status" value="1"/>
</dbReference>
<evidence type="ECO:0000259" key="11">
    <source>
        <dbReference type="PROSITE" id="PS50109"/>
    </source>
</evidence>
<keyword evidence="10" id="KW-1133">Transmembrane helix</keyword>
<evidence type="ECO:0000256" key="3">
    <source>
        <dbReference type="ARBA" id="ARBA00012438"/>
    </source>
</evidence>
<dbReference type="EMBL" id="WVTD01000011">
    <property type="protein sequence ID" value="MYL99048.1"/>
    <property type="molecule type" value="Genomic_DNA"/>
</dbReference>
<name>A0A7X4GI73_9SPHN</name>
<comment type="catalytic activity">
    <reaction evidence="1">
        <text>ATP + protein L-histidine = ADP + protein N-phospho-L-histidine.</text>
        <dbReference type="EC" id="2.7.13.3"/>
    </reaction>
</comment>
<keyword evidence="14" id="KW-1185">Reference proteome</keyword>
<evidence type="ECO:0000256" key="10">
    <source>
        <dbReference type="SAM" id="Phobius"/>
    </source>
</evidence>
<evidence type="ECO:0000256" key="5">
    <source>
        <dbReference type="ARBA" id="ARBA00022553"/>
    </source>
</evidence>
<dbReference type="InterPro" id="IPR036097">
    <property type="entry name" value="HisK_dim/P_sf"/>
</dbReference>
<dbReference type="GO" id="GO:0005524">
    <property type="term" value="F:ATP binding"/>
    <property type="evidence" value="ECO:0007669"/>
    <property type="project" value="UniProtKB-KW"/>
</dbReference>
<evidence type="ECO:0000313" key="14">
    <source>
        <dbReference type="Proteomes" id="UP000465810"/>
    </source>
</evidence>
<dbReference type="InterPro" id="IPR003660">
    <property type="entry name" value="HAMP_dom"/>
</dbReference>
<organism evidence="13 14">
    <name type="scientific">Novosphingobium silvae</name>
    <dbReference type="NCBI Taxonomy" id="2692619"/>
    <lineage>
        <taxon>Bacteria</taxon>
        <taxon>Pseudomonadati</taxon>
        <taxon>Pseudomonadota</taxon>
        <taxon>Alphaproteobacteria</taxon>
        <taxon>Sphingomonadales</taxon>
        <taxon>Sphingomonadaceae</taxon>
        <taxon>Novosphingobium</taxon>
    </lineage>
</organism>
<feature type="transmembrane region" description="Helical" evidence="10">
    <location>
        <begin position="12"/>
        <end position="32"/>
    </location>
</feature>
<protein>
    <recommendedName>
        <fullName evidence="3">histidine kinase</fullName>
        <ecNumber evidence="3">2.7.13.3</ecNumber>
    </recommendedName>
</protein>
<dbReference type="PROSITE" id="PS50109">
    <property type="entry name" value="HIS_KIN"/>
    <property type="match status" value="1"/>
</dbReference>
<keyword evidence="10" id="KW-0812">Transmembrane</keyword>
<dbReference type="Gene3D" id="1.10.287.130">
    <property type="match status" value="1"/>
</dbReference>
<dbReference type="Proteomes" id="UP000465810">
    <property type="component" value="Unassembled WGS sequence"/>
</dbReference>
<dbReference type="CDD" id="cd00082">
    <property type="entry name" value="HisKA"/>
    <property type="match status" value="1"/>
</dbReference>
<dbReference type="RefSeq" id="WP_160986670.1">
    <property type="nucleotide sequence ID" value="NZ_WVTD01000011.1"/>
</dbReference>
<dbReference type="PRINTS" id="PR00344">
    <property type="entry name" value="BCTRLSENSOR"/>
</dbReference>
<dbReference type="Pfam" id="PF02518">
    <property type="entry name" value="HATPase_c"/>
    <property type="match status" value="1"/>
</dbReference>
<dbReference type="InterPro" id="IPR003594">
    <property type="entry name" value="HATPase_dom"/>
</dbReference>
<feature type="domain" description="Histidine kinase" evidence="11">
    <location>
        <begin position="235"/>
        <end position="431"/>
    </location>
</feature>
<keyword evidence="8" id="KW-0418">Kinase</keyword>
<dbReference type="PROSITE" id="PS50885">
    <property type="entry name" value="HAMP"/>
    <property type="match status" value="1"/>
</dbReference>
<dbReference type="GO" id="GO:0000155">
    <property type="term" value="F:phosphorelay sensor kinase activity"/>
    <property type="evidence" value="ECO:0007669"/>
    <property type="project" value="InterPro"/>
</dbReference>
<keyword evidence="5" id="KW-0597">Phosphoprotein</keyword>
<gene>
    <name evidence="13" type="ORF">GR702_14875</name>
</gene>
<evidence type="ECO:0000256" key="4">
    <source>
        <dbReference type="ARBA" id="ARBA00022475"/>
    </source>
</evidence>
<keyword evidence="4" id="KW-1003">Cell membrane</keyword>
<dbReference type="SUPFAM" id="SSF158472">
    <property type="entry name" value="HAMP domain-like"/>
    <property type="match status" value="1"/>
</dbReference>
<feature type="transmembrane region" description="Helical" evidence="10">
    <location>
        <begin position="152"/>
        <end position="178"/>
    </location>
</feature>
<dbReference type="SUPFAM" id="SSF55874">
    <property type="entry name" value="ATPase domain of HSP90 chaperone/DNA topoisomerase II/histidine kinase"/>
    <property type="match status" value="1"/>
</dbReference>
<evidence type="ECO:0000256" key="6">
    <source>
        <dbReference type="ARBA" id="ARBA00022679"/>
    </source>
</evidence>
<dbReference type="InterPro" id="IPR050980">
    <property type="entry name" value="2C_sensor_his_kinase"/>
</dbReference>
<comment type="caution">
    <text evidence="13">The sequence shown here is derived from an EMBL/GenBank/DDBJ whole genome shotgun (WGS) entry which is preliminary data.</text>
</comment>
<dbReference type="SMART" id="SM00387">
    <property type="entry name" value="HATPase_c"/>
    <property type="match status" value="1"/>
</dbReference>
<keyword evidence="9" id="KW-0067">ATP-binding</keyword>
<dbReference type="GO" id="GO:0005886">
    <property type="term" value="C:plasma membrane"/>
    <property type="evidence" value="ECO:0007669"/>
    <property type="project" value="UniProtKB-SubCell"/>
</dbReference>
<dbReference type="Pfam" id="PF00672">
    <property type="entry name" value="HAMP"/>
    <property type="match status" value="1"/>
</dbReference>
<evidence type="ECO:0000313" key="13">
    <source>
        <dbReference type="EMBL" id="MYL99048.1"/>
    </source>
</evidence>
<dbReference type="SUPFAM" id="SSF47384">
    <property type="entry name" value="Homodimeric domain of signal transducing histidine kinase"/>
    <property type="match status" value="1"/>
</dbReference>
<proteinExistence type="predicted"/>
<comment type="subcellular location">
    <subcellularLocation>
        <location evidence="2">Cell membrane</location>
        <topology evidence="2">Multi-pass membrane protein</topology>
    </subcellularLocation>
</comment>
<dbReference type="PANTHER" id="PTHR44936:SF10">
    <property type="entry name" value="SENSOR PROTEIN RSTB"/>
    <property type="match status" value="1"/>
</dbReference>
<dbReference type="CDD" id="cd06225">
    <property type="entry name" value="HAMP"/>
    <property type="match status" value="1"/>
</dbReference>
<dbReference type="PANTHER" id="PTHR44936">
    <property type="entry name" value="SENSOR PROTEIN CREC"/>
    <property type="match status" value="1"/>
</dbReference>
<reference evidence="13 14" key="1">
    <citation type="submission" date="2019-12" db="EMBL/GenBank/DDBJ databases">
        <authorList>
            <person name="Feng G."/>
            <person name="Zhu H."/>
        </authorList>
    </citation>
    <scope>NUCLEOTIDE SEQUENCE [LARGE SCALE GENOMIC DNA]</scope>
    <source>
        <strain evidence="13 14">FGD1</strain>
    </source>
</reference>